<evidence type="ECO:0000313" key="4">
    <source>
        <dbReference type="RefSeq" id="XP_022258741.1"/>
    </source>
</evidence>
<accession>A0ABM1TS85</accession>
<keyword evidence="3" id="KW-1185">Reference proteome</keyword>
<sequence length="206" mass="23598">MNTCPAHSTACQSGVIGVFLVVCCLMNQDFARVHCVANHDGALKLKRFLYEVAEDGLGIHEMQKAFDDNAAVNKSIDPARKLKKLAQSVKKILDDAKKAVKKLKKSFEEEFEKFSRTHNPWKLCTSLQIQDLKWDDFTKNYVRNEACEIQAPNEKNASAFWYITKNVIDKAKNNKKELQNLILWQYWADKNGLLTIYPALKKTNES</sequence>
<evidence type="ECO:0000256" key="2">
    <source>
        <dbReference type="SAM" id="SignalP"/>
    </source>
</evidence>
<dbReference type="GeneID" id="111089849"/>
<reference evidence="4" key="1">
    <citation type="submission" date="2025-08" db="UniProtKB">
        <authorList>
            <consortium name="RefSeq"/>
        </authorList>
    </citation>
    <scope>IDENTIFICATION</scope>
    <source>
        <tissue evidence="4">Muscle</tissue>
    </source>
</reference>
<protein>
    <submittedName>
        <fullName evidence="4">Uncharacterized protein LOC111089849</fullName>
    </submittedName>
</protein>
<organism evidence="3 4">
    <name type="scientific">Limulus polyphemus</name>
    <name type="common">Atlantic horseshoe crab</name>
    <dbReference type="NCBI Taxonomy" id="6850"/>
    <lineage>
        <taxon>Eukaryota</taxon>
        <taxon>Metazoa</taxon>
        <taxon>Ecdysozoa</taxon>
        <taxon>Arthropoda</taxon>
        <taxon>Chelicerata</taxon>
        <taxon>Merostomata</taxon>
        <taxon>Xiphosura</taxon>
        <taxon>Limulidae</taxon>
        <taxon>Limulus</taxon>
    </lineage>
</organism>
<feature type="signal peptide" evidence="2">
    <location>
        <begin position="1"/>
        <end position="31"/>
    </location>
</feature>
<dbReference type="Proteomes" id="UP000694941">
    <property type="component" value="Unplaced"/>
</dbReference>
<evidence type="ECO:0000256" key="1">
    <source>
        <dbReference type="SAM" id="Coils"/>
    </source>
</evidence>
<name>A0ABM1TS85_LIMPO</name>
<feature type="chain" id="PRO_5045156139" evidence="2">
    <location>
        <begin position="32"/>
        <end position="206"/>
    </location>
</feature>
<keyword evidence="2" id="KW-0732">Signal</keyword>
<evidence type="ECO:0000313" key="3">
    <source>
        <dbReference type="Proteomes" id="UP000694941"/>
    </source>
</evidence>
<proteinExistence type="predicted"/>
<keyword evidence="1" id="KW-0175">Coiled coil</keyword>
<dbReference type="RefSeq" id="XP_022258741.1">
    <property type="nucleotide sequence ID" value="XM_022403033.1"/>
</dbReference>
<feature type="coiled-coil region" evidence="1">
    <location>
        <begin position="79"/>
        <end position="113"/>
    </location>
</feature>
<gene>
    <name evidence="4" type="primary">LOC111089849</name>
</gene>